<gene>
    <name evidence="2" type="ORF">ATL45_0305</name>
    <name evidence="3" type="ORF">SAMN05421805_121103</name>
</gene>
<name>A0A1I5J6R9_9PSEU</name>
<reference evidence="2 5" key="2">
    <citation type="submission" date="2018-10" db="EMBL/GenBank/DDBJ databases">
        <title>Sequencing the genomes of 1000 actinobacteria strains.</title>
        <authorList>
            <person name="Klenk H.-P."/>
        </authorList>
    </citation>
    <scope>NUCLEOTIDE SEQUENCE [LARGE SCALE GENOMIC DNA]</scope>
    <source>
        <strain evidence="2 5">DSM 45119</strain>
    </source>
</reference>
<dbReference type="STRING" id="455193.SAMN05421805_121103"/>
<dbReference type="Pfam" id="PF04149">
    <property type="entry name" value="DUF397"/>
    <property type="match status" value="1"/>
</dbReference>
<reference evidence="3 4" key="1">
    <citation type="submission" date="2016-10" db="EMBL/GenBank/DDBJ databases">
        <authorList>
            <person name="de Groot N.N."/>
        </authorList>
    </citation>
    <scope>NUCLEOTIDE SEQUENCE [LARGE SCALE GENOMIC DNA]</scope>
    <source>
        <strain evidence="3 4">CPCC 201259</strain>
    </source>
</reference>
<dbReference type="InterPro" id="IPR007278">
    <property type="entry name" value="DUF397"/>
</dbReference>
<dbReference type="RefSeq" id="WP_093158741.1">
    <property type="nucleotide sequence ID" value="NZ_FOUP01000021.1"/>
</dbReference>
<dbReference type="AlphaFoldDB" id="A0A1I5J6R9"/>
<evidence type="ECO:0000313" key="4">
    <source>
        <dbReference type="Proteomes" id="UP000199398"/>
    </source>
</evidence>
<dbReference type="Proteomes" id="UP000199398">
    <property type="component" value="Unassembled WGS sequence"/>
</dbReference>
<dbReference type="EMBL" id="RBXX01000002">
    <property type="protein sequence ID" value="RKT82064.1"/>
    <property type="molecule type" value="Genomic_DNA"/>
</dbReference>
<evidence type="ECO:0000259" key="1">
    <source>
        <dbReference type="Pfam" id="PF04149"/>
    </source>
</evidence>
<sequence>MNESPTGWRKSSYSAQQVTCVEVGRIEGDWRKSSRSHQISACVEVAPTSYGAAVRDSKDRDAGYFTTTADQWRLFVTAVKAGRFEV</sequence>
<organism evidence="3 4">
    <name type="scientific">Saccharopolyspora antimicrobica</name>
    <dbReference type="NCBI Taxonomy" id="455193"/>
    <lineage>
        <taxon>Bacteria</taxon>
        <taxon>Bacillati</taxon>
        <taxon>Actinomycetota</taxon>
        <taxon>Actinomycetes</taxon>
        <taxon>Pseudonocardiales</taxon>
        <taxon>Pseudonocardiaceae</taxon>
        <taxon>Saccharopolyspora</taxon>
    </lineage>
</organism>
<protein>
    <submittedName>
        <fullName evidence="2">Uncharacterized protein DUF397</fullName>
    </submittedName>
</protein>
<proteinExistence type="predicted"/>
<dbReference type="OrthoDB" id="4299240at2"/>
<evidence type="ECO:0000313" key="5">
    <source>
        <dbReference type="Proteomes" id="UP000270697"/>
    </source>
</evidence>
<accession>A0A1I5J6R9</accession>
<evidence type="ECO:0000313" key="3">
    <source>
        <dbReference type="EMBL" id="SFO68574.1"/>
    </source>
</evidence>
<dbReference type="EMBL" id="FOUP01000021">
    <property type="protein sequence ID" value="SFO68574.1"/>
    <property type="molecule type" value="Genomic_DNA"/>
</dbReference>
<keyword evidence="5" id="KW-1185">Reference proteome</keyword>
<dbReference type="Proteomes" id="UP000270697">
    <property type="component" value="Unassembled WGS sequence"/>
</dbReference>
<feature type="domain" description="DUF397" evidence="1">
    <location>
        <begin position="29"/>
        <end position="80"/>
    </location>
</feature>
<evidence type="ECO:0000313" key="2">
    <source>
        <dbReference type="EMBL" id="RKT82064.1"/>
    </source>
</evidence>